<evidence type="ECO:0000313" key="2">
    <source>
        <dbReference type="EMBL" id="KYK56310.1"/>
    </source>
</evidence>
<evidence type="ECO:0000313" key="3">
    <source>
        <dbReference type="Proteomes" id="UP000076580"/>
    </source>
</evidence>
<dbReference type="AlphaFoldDB" id="A0A151GGS8"/>
<organism evidence="2 3">
    <name type="scientific">Drechmeria coniospora</name>
    <name type="common">Nematophagous fungus</name>
    <name type="synonym">Meria coniospora</name>
    <dbReference type="NCBI Taxonomy" id="98403"/>
    <lineage>
        <taxon>Eukaryota</taxon>
        <taxon>Fungi</taxon>
        <taxon>Dikarya</taxon>
        <taxon>Ascomycota</taxon>
        <taxon>Pezizomycotina</taxon>
        <taxon>Sordariomycetes</taxon>
        <taxon>Hypocreomycetidae</taxon>
        <taxon>Hypocreales</taxon>
        <taxon>Ophiocordycipitaceae</taxon>
        <taxon>Drechmeria</taxon>
    </lineage>
</organism>
<feature type="compositionally biased region" description="Basic and acidic residues" evidence="1">
    <location>
        <begin position="210"/>
        <end position="226"/>
    </location>
</feature>
<feature type="compositionally biased region" description="Basic and acidic residues" evidence="1">
    <location>
        <begin position="176"/>
        <end position="188"/>
    </location>
</feature>
<feature type="compositionally biased region" description="Basic and acidic residues" evidence="1">
    <location>
        <begin position="140"/>
        <end position="149"/>
    </location>
</feature>
<dbReference type="EMBL" id="LAYC01000003">
    <property type="protein sequence ID" value="KYK56310.1"/>
    <property type="molecule type" value="Genomic_DNA"/>
</dbReference>
<feature type="region of interest" description="Disordered" evidence="1">
    <location>
        <begin position="176"/>
        <end position="233"/>
    </location>
</feature>
<evidence type="ECO:0000256" key="1">
    <source>
        <dbReference type="SAM" id="MobiDB-lite"/>
    </source>
</evidence>
<proteinExistence type="predicted"/>
<reference evidence="2 3" key="1">
    <citation type="journal article" date="2016" name="Sci. Rep.">
        <title>Insights into Adaptations to a Near-Obligate Nematode Endoparasitic Lifestyle from the Finished Genome of Drechmeria coniospora.</title>
        <authorList>
            <person name="Zhang L."/>
            <person name="Zhou Z."/>
            <person name="Guo Q."/>
            <person name="Fokkens L."/>
            <person name="Miskei M."/>
            <person name="Pocsi I."/>
            <person name="Zhang W."/>
            <person name="Chen M."/>
            <person name="Wang L."/>
            <person name="Sun Y."/>
            <person name="Donzelli B.G."/>
            <person name="Gibson D.M."/>
            <person name="Nelson D.R."/>
            <person name="Luo J.G."/>
            <person name="Rep M."/>
            <person name="Liu H."/>
            <person name="Yang S."/>
            <person name="Wang J."/>
            <person name="Krasnoff S.B."/>
            <person name="Xu Y."/>
            <person name="Molnar I."/>
            <person name="Lin M."/>
        </authorList>
    </citation>
    <scope>NUCLEOTIDE SEQUENCE [LARGE SCALE GENOMIC DNA]</scope>
    <source>
        <strain evidence="2 3">ARSEF 6962</strain>
    </source>
</reference>
<name>A0A151GGS8_DRECN</name>
<dbReference type="RefSeq" id="XP_040655662.1">
    <property type="nucleotide sequence ID" value="XM_040805558.1"/>
</dbReference>
<feature type="compositionally biased region" description="Basic residues" evidence="1">
    <location>
        <begin position="95"/>
        <end position="104"/>
    </location>
</feature>
<dbReference type="InParanoid" id="A0A151GGS8"/>
<accession>A0A151GGS8</accession>
<feature type="compositionally biased region" description="Polar residues" evidence="1">
    <location>
        <begin position="194"/>
        <end position="208"/>
    </location>
</feature>
<gene>
    <name evidence="2" type="ORF">DCS_08280</name>
</gene>
<feature type="region of interest" description="Disordered" evidence="1">
    <location>
        <begin position="87"/>
        <end position="108"/>
    </location>
</feature>
<dbReference type="Proteomes" id="UP000076580">
    <property type="component" value="Chromosome 03"/>
</dbReference>
<feature type="region of interest" description="Disordered" evidence="1">
    <location>
        <begin position="131"/>
        <end position="164"/>
    </location>
</feature>
<keyword evidence="3" id="KW-1185">Reference proteome</keyword>
<comment type="caution">
    <text evidence="2">The sequence shown here is derived from an EMBL/GenBank/DDBJ whole genome shotgun (WGS) entry which is preliminary data.</text>
</comment>
<sequence>MVQHQDHGWLSWASRILASTGTCAGAVQETTWSSLSISGDYSRARMYRYLCRRRRTAVQHQEHLRLGWARMYRYLCARHVRGGVSISGGQDWPSRRRRATRRSWKASSPGEAASALPCLAALASLRLTTEFSPPSSARHPPPDRSDASNEHPITGPGPPLPAACADWLLSNASNNTDKEAEAERCHGAEEEEGTPTSEQGLSLPSSRPTLWHEHRHAASTDVRMPDRGLSNRR</sequence>
<dbReference type="GeneID" id="63720923"/>
<protein>
    <submittedName>
        <fullName evidence="2">Uncharacterized protein</fullName>
    </submittedName>
</protein>